<sequence length="531" mass="61985">MSGSDWLLRDAMREARREGLTYGLRHIAFNPAQFMTDTQLSEFAQTICREFEADPEHITFVIHQKDGSTHGHLLLPEWQQDHILDSRFSWIRLEKLARLEEIRLGHALVAGRHDRPIVKALEQEGRNREAEQIKALIPATAQEKPRAAYIAQARRMAERQGTYLPALKKLICALWAQSDGLKSFRAALAEHDLLMREGDRSETRPGAHIIEDRKGTLIGSFTRLTKVRMAEFRTLLAQEKLQTAPQIKPVLPPGRIPVRGMKDSLKKAAPAPAGRRAHRTMSLDEISQRACIVKRIKEKEAILTRQAPESSLLPLNRTHSLTQWTYELTKYQKQLRRYRKRYSTAKKEWQKAQASWWRRLSGISWRRKQVMEEKFLQLLDMIRYVVQALLHITGLRAVPPEPLRTILTPQDKPALERFIKEYDDEFTAMAQPAKLSLWLNQRFDRMVRVRDERIRRWDKAHQPEKEQAGREITQLRALLRTRPGMPEHRELVQQLTHLLPAEIFRPPELKAEPKQEMTRKDTPQQWKPPSM</sequence>
<organism evidence="3 4">
    <name type="scientific">Acetobacter thailandicus</name>
    <dbReference type="NCBI Taxonomy" id="1502842"/>
    <lineage>
        <taxon>Bacteria</taxon>
        <taxon>Pseudomonadati</taxon>
        <taxon>Pseudomonadota</taxon>
        <taxon>Alphaproteobacteria</taxon>
        <taxon>Acetobacterales</taxon>
        <taxon>Acetobacteraceae</taxon>
        <taxon>Acetobacter</taxon>
    </lineage>
</organism>
<evidence type="ECO:0000256" key="2">
    <source>
        <dbReference type="SAM" id="MobiDB-lite"/>
    </source>
</evidence>
<feature type="region of interest" description="Disordered" evidence="2">
    <location>
        <begin position="505"/>
        <end position="531"/>
    </location>
</feature>
<feature type="compositionally biased region" description="Basic and acidic residues" evidence="2">
    <location>
        <begin position="505"/>
        <end position="522"/>
    </location>
</feature>
<reference evidence="3 4" key="1">
    <citation type="submission" date="2022-11" db="EMBL/GenBank/DDBJ databases">
        <title>Genome sequencing of Acetobacter type strain.</title>
        <authorList>
            <person name="Heo J."/>
            <person name="Lee D."/>
            <person name="Han B.-H."/>
            <person name="Hong S.-B."/>
            <person name="Kwon S.-W."/>
        </authorList>
    </citation>
    <scope>NUCLEOTIDE SEQUENCE [LARGE SCALE GENOMIC DNA]</scope>
    <source>
        <strain evidence="3 4">KACC 21253</strain>
    </source>
</reference>
<evidence type="ECO:0000313" key="4">
    <source>
        <dbReference type="Proteomes" id="UP001301152"/>
    </source>
</evidence>
<name>A0ABT3QCH3_9PROT</name>
<feature type="coiled-coil region" evidence="1">
    <location>
        <begin position="321"/>
        <end position="348"/>
    </location>
</feature>
<keyword evidence="1" id="KW-0175">Coiled coil</keyword>
<evidence type="ECO:0008006" key="5">
    <source>
        <dbReference type="Google" id="ProtNLM"/>
    </source>
</evidence>
<dbReference type="RefSeq" id="WP_242005340.1">
    <property type="nucleotide sequence ID" value="NZ_JAPIUZ010000001.1"/>
</dbReference>
<keyword evidence="4" id="KW-1185">Reference proteome</keyword>
<protein>
    <recommendedName>
        <fullName evidence="5">MobA/MobL protein domain-containing protein</fullName>
    </recommendedName>
</protein>
<evidence type="ECO:0000256" key="1">
    <source>
        <dbReference type="SAM" id="Coils"/>
    </source>
</evidence>
<dbReference type="EMBL" id="JAPIUZ010000001">
    <property type="protein sequence ID" value="MCX2562987.1"/>
    <property type="molecule type" value="Genomic_DNA"/>
</dbReference>
<dbReference type="Proteomes" id="UP001301152">
    <property type="component" value="Unassembled WGS sequence"/>
</dbReference>
<evidence type="ECO:0000313" key="3">
    <source>
        <dbReference type="EMBL" id="MCX2562987.1"/>
    </source>
</evidence>
<proteinExistence type="predicted"/>
<gene>
    <name evidence="3" type="ORF">OQ497_03245</name>
</gene>
<accession>A0ABT3QCH3</accession>
<comment type="caution">
    <text evidence="3">The sequence shown here is derived from an EMBL/GenBank/DDBJ whole genome shotgun (WGS) entry which is preliminary data.</text>
</comment>